<name>A0A2M8LC16_9BACT</name>
<keyword evidence="2" id="KW-0547">Nucleotide-binding</keyword>
<dbReference type="PANTHER" id="PTHR30258:SF3">
    <property type="entry name" value="SLL1921 PROTEIN"/>
    <property type="match status" value="1"/>
</dbReference>
<comment type="similarity">
    <text evidence="1">Belongs to the GSP E family.</text>
</comment>
<dbReference type="SUPFAM" id="SSF160246">
    <property type="entry name" value="EspE N-terminal domain-like"/>
    <property type="match status" value="1"/>
</dbReference>
<dbReference type="InterPro" id="IPR003593">
    <property type="entry name" value="AAA+_ATPase"/>
</dbReference>
<evidence type="ECO:0000313" key="6">
    <source>
        <dbReference type="Proteomes" id="UP000228700"/>
    </source>
</evidence>
<dbReference type="SUPFAM" id="SSF52540">
    <property type="entry name" value="P-loop containing nucleoside triphosphate hydrolases"/>
    <property type="match status" value="1"/>
</dbReference>
<dbReference type="AlphaFoldDB" id="A0A2M8LC16"/>
<dbReference type="InterPro" id="IPR027417">
    <property type="entry name" value="P-loop_NTPase"/>
</dbReference>
<dbReference type="GO" id="GO:0005524">
    <property type="term" value="F:ATP binding"/>
    <property type="evidence" value="ECO:0007669"/>
    <property type="project" value="UniProtKB-KW"/>
</dbReference>
<proteinExistence type="inferred from homology"/>
<organism evidence="5 6">
    <name type="scientific">Candidatus Taylorbacteria bacterium CG10_big_fil_rev_8_21_14_0_10_41_48</name>
    <dbReference type="NCBI Taxonomy" id="1975024"/>
    <lineage>
        <taxon>Bacteria</taxon>
        <taxon>Candidatus Tayloriibacteriota</taxon>
    </lineage>
</organism>
<sequence>MSILDALLKKDLLTKKEAVSVSEEMRLSGESMEQVLKKHGVSEENLLMAKGEDLGVPTRSIKDQAIPFEILKYIPEESAKHYRFIPVAVKSGVLEVGMVDPDDIEARDALNFISSRINMPFKAYLITESDFDQAIELYKGLSGEVTKALSELETDIADVGGGEDGGDAPEKPSNAKTIIIEDAPVTKIVATVLRYAVEGMASDIHIERMADKVRVRFRVDGDLHTSLVLPIKVHDAVVARIKILSNMKLDEKRKPQDGRFSARIEGRKIDFRVSTFPAYYGEKVVMRILDQERGVRTLEDIGFSPRNLEALQRALKRPYGLILISGPTGSGKSTTLYAMLNAINSEEKNVLSLEDPVEYNMEGVNQSQVRPEIGYTFASGLRTTLRQDPDIIMVGEIRDKETAQLAIQAALTGHLVLSTIHTNTSIGVVPRLVDMGVDPYLIAPTLILTMAQRLVSKLCPDGGTEIPVEGAIQMMIDKQFSDLPPEFKSDMKSPEVVLEAAPTPTCPNGVRGRVAVAEVIELDKDLERAILTNPTEENIFKIARAKGLITMKEDAIQKAFRHEIPWSDVNRL</sequence>
<evidence type="ECO:0000256" key="2">
    <source>
        <dbReference type="ARBA" id="ARBA00022741"/>
    </source>
</evidence>
<keyword evidence="3" id="KW-0067">ATP-binding</keyword>
<evidence type="ECO:0000313" key="5">
    <source>
        <dbReference type="EMBL" id="PJE74172.1"/>
    </source>
</evidence>
<dbReference type="Gene3D" id="3.30.300.160">
    <property type="entry name" value="Type II secretion system, protein E, N-terminal domain"/>
    <property type="match status" value="1"/>
</dbReference>
<dbReference type="EMBL" id="PFEQ01000009">
    <property type="protein sequence ID" value="PJE74172.1"/>
    <property type="molecule type" value="Genomic_DNA"/>
</dbReference>
<evidence type="ECO:0000256" key="3">
    <source>
        <dbReference type="ARBA" id="ARBA00022840"/>
    </source>
</evidence>
<gene>
    <name evidence="5" type="ORF">COV01_01580</name>
</gene>
<dbReference type="PANTHER" id="PTHR30258">
    <property type="entry name" value="TYPE II SECRETION SYSTEM PROTEIN GSPE-RELATED"/>
    <property type="match status" value="1"/>
</dbReference>
<dbReference type="Gene3D" id="3.30.450.90">
    <property type="match status" value="1"/>
</dbReference>
<comment type="caution">
    <text evidence="5">The sequence shown here is derived from an EMBL/GenBank/DDBJ whole genome shotgun (WGS) entry which is preliminary data.</text>
</comment>
<dbReference type="Pfam" id="PF00437">
    <property type="entry name" value="T2SSE"/>
    <property type="match status" value="1"/>
</dbReference>
<accession>A0A2M8LC16</accession>
<evidence type="ECO:0000256" key="1">
    <source>
        <dbReference type="ARBA" id="ARBA00006611"/>
    </source>
</evidence>
<dbReference type="Gene3D" id="3.40.50.300">
    <property type="entry name" value="P-loop containing nucleotide triphosphate hydrolases"/>
    <property type="match status" value="1"/>
</dbReference>
<dbReference type="SMART" id="SM00382">
    <property type="entry name" value="AAA"/>
    <property type="match status" value="1"/>
</dbReference>
<dbReference type="Pfam" id="PF05157">
    <property type="entry name" value="MshEN"/>
    <property type="match status" value="1"/>
</dbReference>
<dbReference type="PROSITE" id="PS00662">
    <property type="entry name" value="T2SP_E"/>
    <property type="match status" value="1"/>
</dbReference>
<evidence type="ECO:0000259" key="4">
    <source>
        <dbReference type="PROSITE" id="PS00662"/>
    </source>
</evidence>
<reference evidence="6" key="1">
    <citation type="submission" date="2017-09" db="EMBL/GenBank/DDBJ databases">
        <title>Depth-based differentiation of microbial function through sediment-hosted aquifers and enrichment of novel symbionts in the deep terrestrial subsurface.</title>
        <authorList>
            <person name="Probst A.J."/>
            <person name="Ladd B."/>
            <person name="Jarett J.K."/>
            <person name="Geller-Mcgrath D.E."/>
            <person name="Sieber C.M.K."/>
            <person name="Emerson J.B."/>
            <person name="Anantharaman K."/>
            <person name="Thomas B.C."/>
            <person name="Malmstrom R."/>
            <person name="Stieglmeier M."/>
            <person name="Klingl A."/>
            <person name="Woyke T."/>
            <person name="Ryan C.M."/>
            <person name="Banfield J.F."/>
        </authorList>
    </citation>
    <scope>NUCLEOTIDE SEQUENCE [LARGE SCALE GENOMIC DNA]</scope>
</reference>
<dbReference type="CDD" id="cd01129">
    <property type="entry name" value="PulE-GspE-like"/>
    <property type="match status" value="1"/>
</dbReference>
<dbReference type="GO" id="GO:0016887">
    <property type="term" value="F:ATP hydrolysis activity"/>
    <property type="evidence" value="ECO:0007669"/>
    <property type="project" value="TreeGrafter"/>
</dbReference>
<dbReference type="InterPro" id="IPR001482">
    <property type="entry name" value="T2SS/T4SS_dom"/>
</dbReference>
<dbReference type="InterPro" id="IPR037257">
    <property type="entry name" value="T2SS_E_N_sf"/>
</dbReference>
<dbReference type="Proteomes" id="UP000228700">
    <property type="component" value="Unassembled WGS sequence"/>
</dbReference>
<dbReference type="InterPro" id="IPR007831">
    <property type="entry name" value="T2SS_GspE_N"/>
</dbReference>
<protein>
    <recommendedName>
        <fullName evidence="4">Bacterial type II secretion system protein E domain-containing protein</fullName>
    </recommendedName>
</protein>
<dbReference type="GO" id="GO:0005886">
    <property type="term" value="C:plasma membrane"/>
    <property type="evidence" value="ECO:0007669"/>
    <property type="project" value="TreeGrafter"/>
</dbReference>
<feature type="domain" description="Bacterial type II secretion system protein E" evidence="4">
    <location>
        <begin position="385"/>
        <end position="399"/>
    </location>
</feature>